<dbReference type="SUPFAM" id="SSF141130">
    <property type="entry name" value="Acetamidase/Formamidase-like"/>
    <property type="match status" value="1"/>
</dbReference>
<dbReference type="InterPro" id="IPR004304">
    <property type="entry name" value="FmdA_AmdA"/>
</dbReference>
<proteinExistence type="predicted"/>
<protein>
    <submittedName>
        <fullName evidence="2">Acetamidase</fullName>
    </submittedName>
</protein>
<name>A0A6B0YX70_9CHLR</name>
<evidence type="ECO:0000313" key="2">
    <source>
        <dbReference type="EMBL" id="MXY94599.1"/>
    </source>
</evidence>
<evidence type="ECO:0000256" key="1">
    <source>
        <dbReference type="SAM" id="MobiDB-lite"/>
    </source>
</evidence>
<dbReference type="AlphaFoldDB" id="A0A6B0YX70"/>
<reference evidence="2" key="1">
    <citation type="submission" date="2019-09" db="EMBL/GenBank/DDBJ databases">
        <title>Characterisation of the sponge microbiome using genome-centric metagenomics.</title>
        <authorList>
            <person name="Engelberts J.P."/>
            <person name="Robbins S.J."/>
            <person name="De Goeij J.M."/>
            <person name="Aranda M."/>
            <person name="Bell S.C."/>
            <person name="Webster N.S."/>
        </authorList>
    </citation>
    <scope>NUCLEOTIDE SEQUENCE</scope>
    <source>
        <strain evidence="2">SB0664_bin_27</strain>
    </source>
</reference>
<sequence length="305" mass="32875">MATHQFQPDHYFSTIGSHAPVLRVQPGDSIETTTVDARGQDSSGQPVTSGGNPMTGPFFVEGAEPGDTLVVHLDKLLCNRLYGWTRTMVAPNVVDPDQVPNMPWPAEGQELANWRVDNEAGTVTLVEPQTSLGALTLPLAPMPGCFGVAPDRGEAISTATSGPHGGNMDYRGFVEGVTVYLPVFVPGALFHIGDGHAVQGDGEIVGTGVEISFDVGFTVDVQKERRIYWPRGENEAYIFTAGNARPLDQATQHATTEMIRWLEKDLGIDPVGAHILMGQTVEYDLGNIYDPAYTMICKMPKAVLP</sequence>
<dbReference type="PANTHER" id="PTHR31891">
    <property type="entry name" value="FORMAMIDASE C869.04-RELATED"/>
    <property type="match status" value="1"/>
</dbReference>
<dbReference type="Gene3D" id="3.10.28.20">
    <property type="entry name" value="Acetamidase/Formamidase-like domains"/>
    <property type="match status" value="1"/>
</dbReference>
<dbReference type="GO" id="GO:0016811">
    <property type="term" value="F:hydrolase activity, acting on carbon-nitrogen (but not peptide) bonds, in linear amides"/>
    <property type="evidence" value="ECO:0007669"/>
    <property type="project" value="InterPro"/>
</dbReference>
<accession>A0A6B0YX70</accession>
<dbReference type="Gene3D" id="2.60.120.580">
    <property type="entry name" value="Acetamidase/Formamidase-like domains"/>
    <property type="match status" value="2"/>
</dbReference>
<feature type="region of interest" description="Disordered" evidence="1">
    <location>
        <begin position="34"/>
        <end position="57"/>
    </location>
</feature>
<gene>
    <name evidence="2" type="ORF">F4Y42_14250</name>
</gene>
<organism evidence="2">
    <name type="scientific">Caldilineaceae bacterium SB0664_bin_27</name>
    <dbReference type="NCBI Taxonomy" id="2605260"/>
    <lineage>
        <taxon>Bacteria</taxon>
        <taxon>Bacillati</taxon>
        <taxon>Chloroflexota</taxon>
        <taxon>Caldilineae</taxon>
        <taxon>Caldilineales</taxon>
        <taxon>Caldilineaceae</taxon>
    </lineage>
</organism>
<dbReference type="EMBL" id="VXRG01000117">
    <property type="protein sequence ID" value="MXY94599.1"/>
    <property type="molecule type" value="Genomic_DNA"/>
</dbReference>
<feature type="compositionally biased region" description="Polar residues" evidence="1">
    <location>
        <begin position="34"/>
        <end position="52"/>
    </location>
</feature>
<dbReference type="PANTHER" id="PTHR31891:SF1">
    <property type="entry name" value="FORMAMIDASE C869.04-RELATED"/>
    <property type="match status" value="1"/>
</dbReference>
<comment type="caution">
    <text evidence="2">The sequence shown here is derived from an EMBL/GenBank/DDBJ whole genome shotgun (WGS) entry which is preliminary data.</text>
</comment>
<dbReference type="Pfam" id="PF03069">
    <property type="entry name" value="FmdA_AmdA"/>
    <property type="match status" value="1"/>
</dbReference>